<dbReference type="NCBIfam" id="TIGR02800">
    <property type="entry name" value="propeller_TolB"/>
    <property type="match status" value="1"/>
</dbReference>
<dbReference type="Gene3D" id="2.120.10.30">
    <property type="entry name" value="TolB, C-terminal domain"/>
    <property type="match status" value="1"/>
</dbReference>
<dbReference type="InterPro" id="IPR011659">
    <property type="entry name" value="WD40"/>
</dbReference>
<dbReference type="PANTHER" id="PTHR36842">
    <property type="entry name" value="PROTEIN TOLB HOMOLOG"/>
    <property type="match status" value="1"/>
</dbReference>
<keyword evidence="4 5" id="KW-0574">Periplasm</keyword>
<evidence type="ECO:0000256" key="5">
    <source>
        <dbReference type="HAMAP-Rule" id="MF_00671"/>
    </source>
</evidence>
<dbReference type="InterPro" id="IPR011042">
    <property type="entry name" value="6-blade_b-propeller_TolB-like"/>
</dbReference>
<comment type="similarity">
    <text evidence="2 5">Belongs to the TolB family.</text>
</comment>
<feature type="domain" description="TolB N-terminal" evidence="6">
    <location>
        <begin position="3"/>
        <end position="92"/>
    </location>
</feature>
<comment type="subcellular location">
    <subcellularLocation>
        <location evidence="1 5">Periplasm</location>
    </subcellularLocation>
</comment>
<name>A0ABP9QMP6_9RHOO</name>
<dbReference type="InterPro" id="IPR007195">
    <property type="entry name" value="TolB_N"/>
</dbReference>
<dbReference type="Pfam" id="PF07676">
    <property type="entry name" value="PD40"/>
    <property type="match status" value="5"/>
</dbReference>
<dbReference type="InterPro" id="IPR014167">
    <property type="entry name" value="Tol-Pal_TolB"/>
</dbReference>
<accession>A0ABP9QMP6</accession>
<organism evidence="7 8">
    <name type="scientific">Viridibacterium curvum</name>
    <dbReference type="NCBI Taxonomy" id="1101404"/>
    <lineage>
        <taxon>Bacteria</taxon>
        <taxon>Pseudomonadati</taxon>
        <taxon>Pseudomonadota</taxon>
        <taxon>Betaproteobacteria</taxon>
        <taxon>Rhodocyclales</taxon>
        <taxon>Rhodocyclaceae</taxon>
        <taxon>Viridibacterium</taxon>
    </lineage>
</organism>
<dbReference type="SUPFAM" id="SSF69304">
    <property type="entry name" value="Tricorn protease N-terminal domain"/>
    <property type="match status" value="1"/>
</dbReference>
<comment type="function">
    <text evidence="5">Part of the Tol-Pal system, which plays a role in outer membrane invagination during cell division and is important for maintaining outer membrane integrity.</text>
</comment>
<evidence type="ECO:0000256" key="1">
    <source>
        <dbReference type="ARBA" id="ARBA00004418"/>
    </source>
</evidence>
<dbReference type="SUPFAM" id="SSF52964">
    <property type="entry name" value="TolB, N-terminal domain"/>
    <property type="match status" value="1"/>
</dbReference>
<dbReference type="Gene3D" id="3.40.50.10070">
    <property type="entry name" value="TolB, N-terminal domain"/>
    <property type="match status" value="1"/>
</dbReference>
<keyword evidence="8" id="KW-1185">Reference proteome</keyword>
<evidence type="ECO:0000313" key="8">
    <source>
        <dbReference type="Proteomes" id="UP001500547"/>
    </source>
</evidence>
<keyword evidence="5" id="KW-0132">Cell division</keyword>
<dbReference type="Pfam" id="PF04052">
    <property type="entry name" value="TolB_N"/>
    <property type="match status" value="1"/>
</dbReference>
<protein>
    <recommendedName>
        <fullName evidence="5">Tol-Pal system protein TolB</fullName>
    </recommendedName>
</protein>
<evidence type="ECO:0000256" key="3">
    <source>
        <dbReference type="ARBA" id="ARBA00022729"/>
    </source>
</evidence>
<keyword evidence="3 5" id="KW-0732">Signal</keyword>
<dbReference type="HAMAP" id="MF_00671">
    <property type="entry name" value="TolB"/>
    <property type="match status" value="1"/>
</dbReference>
<evidence type="ECO:0000259" key="6">
    <source>
        <dbReference type="Pfam" id="PF04052"/>
    </source>
</evidence>
<dbReference type="PANTHER" id="PTHR36842:SF1">
    <property type="entry name" value="PROTEIN TOLB"/>
    <property type="match status" value="1"/>
</dbReference>
<comment type="caution">
    <text evidence="7">The sequence shown here is derived from an EMBL/GenBank/DDBJ whole genome shotgun (WGS) entry which is preliminary data.</text>
</comment>
<gene>
    <name evidence="5 7" type="primary">tolB</name>
    <name evidence="7" type="ORF">GCM10025770_17810</name>
</gene>
<dbReference type="Proteomes" id="UP001500547">
    <property type="component" value="Unassembled WGS sequence"/>
</dbReference>
<keyword evidence="5" id="KW-0131">Cell cycle</keyword>
<reference evidence="8" key="1">
    <citation type="journal article" date="2019" name="Int. J. Syst. Evol. Microbiol.">
        <title>The Global Catalogue of Microorganisms (GCM) 10K type strain sequencing project: providing services to taxonomists for standard genome sequencing and annotation.</title>
        <authorList>
            <consortium name="The Broad Institute Genomics Platform"/>
            <consortium name="The Broad Institute Genome Sequencing Center for Infectious Disease"/>
            <person name="Wu L."/>
            <person name="Ma J."/>
        </authorList>
    </citation>
    <scope>NUCLEOTIDE SEQUENCE [LARGE SCALE GENOMIC DNA]</scope>
    <source>
        <strain evidence="8">JCM 18715</strain>
    </source>
</reference>
<evidence type="ECO:0000313" key="7">
    <source>
        <dbReference type="EMBL" id="GAA5164264.1"/>
    </source>
</evidence>
<dbReference type="EMBL" id="BAABLD010000008">
    <property type="protein sequence ID" value="GAA5164264.1"/>
    <property type="molecule type" value="Genomic_DNA"/>
</dbReference>
<evidence type="ECO:0000256" key="4">
    <source>
        <dbReference type="ARBA" id="ARBA00022764"/>
    </source>
</evidence>
<comment type="subunit">
    <text evidence="5">The Tol-Pal system is composed of five core proteins: the inner membrane proteins TolA, TolQ and TolR, the periplasmic protein TolB and the outer membrane protein Pal. They form a network linking the inner and outer membranes and the peptidoglycan layer.</text>
</comment>
<evidence type="ECO:0000256" key="2">
    <source>
        <dbReference type="ARBA" id="ARBA00009820"/>
    </source>
</evidence>
<sequence>MGANLIPIAVSRFGGENQLPKPISEVIRADLERTGLFRFVDGAPVVDPARPDWSNWRGLGADNLVAGSVRSLPDGSAEVVFRLHDVVRQAELKSASLAIRPENWRIAAHKIADFVYEQLIGVPGVFSTQIAFIQKQGRSYRLQIAEYDGSNPASAFSDDEPIISPAWSPDGKRIAYVSFALKKPIIYVQTVATGQRYVVANFKGSNSAPAWSPDGRRLAIVLTKDGISQLYMINADGSGLRRLTESVAIDTEPCFSADGRWIYFTSDRSSGPQIYRMPVDGGDATRVTFEGSYNVSPRISPDGKTLAYISRNGGRFQLMVQDLATQQTLALTDTAKDESPTFAPNGRLILYATEVGGRGVLSAVSVDGKVRYKPLQAFGDIREPAWGPLTS</sequence>
<proteinExistence type="inferred from homology"/>